<dbReference type="Gene3D" id="3.20.20.80">
    <property type="entry name" value="Glycosidases"/>
    <property type="match status" value="1"/>
</dbReference>
<evidence type="ECO:0000259" key="3">
    <source>
        <dbReference type="Pfam" id="PF00704"/>
    </source>
</evidence>
<comment type="caution">
    <text evidence="4">The sequence shown here is derived from an EMBL/GenBank/DDBJ whole genome shotgun (WGS) entry which is preliminary data.</text>
</comment>
<name>A0A0B1NYA1_UNCNE</name>
<dbReference type="SUPFAM" id="SSF51445">
    <property type="entry name" value="(Trans)glycosidases"/>
    <property type="match status" value="1"/>
</dbReference>
<comment type="similarity">
    <text evidence="1">Belongs to the glycosyl hydrolase 18 family. Chitinase class V subfamily.</text>
</comment>
<reference evidence="4 5" key="1">
    <citation type="journal article" date="2014" name="BMC Genomics">
        <title>Adaptive genomic structural variation in the grape powdery mildew pathogen, Erysiphe necator.</title>
        <authorList>
            <person name="Jones L."/>
            <person name="Riaz S."/>
            <person name="Morales-Cruz A."/>
            <person name="Amrine K.C."/>
            <person name="McGuire B."/>
            <person name="Gubler W.D."/>
            <person name="Walker M.A."/>
            <person name="Cantu D."/>
        </authorList>
    </citation>
    <scope>NUCLEOTIDE SEQUENCE [LARGE SCALE GENOMIC DNA]</scope>
    <source>
        <strain evidence="5">c</strain>
    </source>
</reference>
<keyword evidence="2" id="KW-0812">Transmembrane</keyword>
<dbReference type="Gene3D" id="3.10.50.10">
    <property type="match status" value="1"/>
</dbReference>
<evidence type="ECO:0000256" key="1">
    <source>
        <dbReference type="ARBA" id="ARBA00008682"/>
    </source>
</evidence>
<dbReference type="InterPro" id="IPR001223">
    <property type="entry name" value="Glyco_hydro18_cat"/>
</dbReference>
<organism evidence="4 5">
    <name type="scientific">Uncinula necator</name>
    <name type="common">Grape powdery mildew</name>
    <dbReference type="NCBI Taxonomy" id="52586"/>
    <lineage>
        <taxon>Eukaryota</taxon>
        <taxon>Fungi</taxon>
        <taxon>Dikarya</taxon>
        <taxon>Ascomycota</taxon>
        <taxon>Pezizomycotina</taxon>
        <taxon>Leotiomycetes</taxon>
        <taxon>Erysiphales</taxon>
        <taxon>Erysiphaceae</taxon>
        <taxon>Erysiphe</taxon>
    </lineage>
</organism>
<sequence length="165" mass="18008">MVRVVRARSINALMASVALPLDFGRSSFPFPFSFPFPITISILVLHLVLNFANRTYSGSTPDYCNNCQGSAFGSGCQTPSISSLFQTAIANGITDEDAGGQYYFDRANNLFWTWDTATLIARKFNDIVAARGLGGVMAWSLAQDSYDFSHILAIRDGVSRQSTSI</sequence>
<protein>
    <submittedName>
        <fullName evidence="4">Putative extracellular chitinase</fullName>
    </submittedName>
</protein>
<dbReference type="Proteomes" id="UP000030854">
    <property type="component" value="Unassembled WGS sequence"/>
</dbReference>
<dbReference type="AlphaFoldDB" id="A0A0B1NYA1"/>
<evidence type="ECO:0000256" key="2">
    <source>
        <dbReference type="SAM" id="Phobius"/>
    </source>
</evidence>
<dbReference type="Pfam" id="PF00704">
    <property type="entry name" value="Glyco_hydro_18"/>
    <property type="match status" value="1"/>
</dbReference>
<keyword evidence="2" id="KW-0472">Membrane</keyword>
<feature type="domain" description="GH18" evidence="3">
    <location>
        <begin position="59"/>
        <end position="144"/>
    </location>
</feature>
<dbReference type="InterPro" id="IPR017853">
    <property type="entry name" value="GH"/>
</dbReference>
<dbReference type="HOGENOM" id="CLU_114655_0_0_1"/>
<dbReference type="InterPro" id="IPR029070">
    <property type="entry name" value="Chitinase_insertion_sf"/>
</dbReference>
<keyword evidence="5" id="KW-1185">Reference proteome</keyword>
<dbReference type="EMBL" id="JNVN01003425">
    <property type="protein sequence ID" value="KHJ30953.1"/>
    <property type="molecule type" value="Genomic_DNA"/>
</dbReference>
<proteinExistence type="inferred from homology"/>
<evidence type="ECO:0000313" key="4">
    <source>
        <dbReference type="EMBL" id="KHJ30953.1"/>
    </source>
</evidence>
<dbReference type="GO" id="GO:0005975">
    <property type="term" value="P:carbohydrate metabolic process"/>
    <property type="evidence" value="ECO:0007669"/>
    <property type="project" value="InterPro"/>
</dbReference>
<dbReference type="STRING" id="52586.A0A0B1NYA1"/>
<keyword evidence="2" id="KW-1133">Transmembrane helix</keyword>
<feature type="transmembrane region" description="Helical" evidence="2">
    <location>
        <begin position="34"/>
        <end position="52"/>
    </location>
</feature>
<gene>
    <name evidence="4" type="ORF">EV44_g0260</name>
</gene>
<accession>A0A0B1NYA1</accession>
<evidence type="ECO:0000313" key="5">
    <source>
        <dbReference type="Proteomes" id="UP000030854"/>
    </source>
</evidence>